<dbReference type="PROSITE" id="PS50097">
    <property type="entry name" value="BTB"/>
    <property type="match status" value="1"/>
</dbReference>
<feature type="compositionally biased region" description="Low complexity" evidence="3">
    <location>
        <begin position="726"/>
        <end position="746"/>
    </location>
</feature>
<feature type="region of interest" description="Disordered" evidence="3">
    <location>
        <begin position="354"/>
        <end position="381"/>
    </location>
</feature>
<keyword evidence="6" id="KW-1185">Reference proteome</keyword>
<comment type="caution">
    <text evidence="5">The sequence shown here is derived from an EMBL/GenBank/DDBJ whole genome shotgun (WGS) entry which is preliminary data.</text>
</comment>
<dbReference type="SUPFAM" id="SSF54695">
    <property type="entry name" value="POZ domain"/>
    <property type="match status" value="1"/>
</dbReference>
<dbReference type="Gene3D" id="2.120.10.80">
    <property type="entry name" value="Kelch-type beta propeller"/>
    <property type="match status" value="2"/>
</dbReference>
<evidence type="ECO:0000313" key="5">
    <source>
        <dbReference type="EMBL" id="CAE1304898.1"/>
    </source>
</evidence>
<dbReference type="Proteomes" id="UP000597762">
    <property type="component" value="Unassembled WGS sequence"/>
</dbReference>
<evidence type="ECO:0000256" key="1">
    <source>
        <dbReference type="ARBA" id="ARBA00022441"/>
    </source>
</evidence>
<dbReference type="Pfam" id="PF24681">
    <property type="entry name" value="Kelch_KLHDC2_KLHL20_DRC7"/>
    <property type="match status" value="1"/>
</dbReference>
<evidence type="ECO:0000256" key="3">
    <source>
        <dbReference type="SAM" id="MobiDB-lite"/>
    </source>
</evidence>
<dbReference type="PANTHER" id="PTHR45632:SF26">
    <property type="entry name" value="BTB DOMAIN-CONTAINING PROTEIN"/>
    <property type="match status" value="1"/>
</dbReference>
<evidence type="ECO:0000313" key="6">
    <source>
        <dbReference type="Proteomes" id="UP000597762"/>
    </source>
</evidence>
<dbReference type="InterPro" id="IPR011333">
    <property type="entry name" value="SKP1/BTB/POZ_sf"/>
</dbReference>
<protein>
    <submittedName>
        <fullName evidence="5">IVNS1ABP</fullName>
    </submittedName>
</protein>
<dbReference type="Pfam" id="PF00651">
    <property type="entry name" value="BTB"/>
    <property type="match status" value="1"/>
</dbReference>
<dbReference type="Gene3D" id="3.30.710.10">
    <property type="entry name" value="Potassium Channel Kv1.1, Chain A"/>
    <property type="match status" value="1"/>
</dbReference>
<dbReference type="InterPro" id="IPR006652">
    <property type="entry name" value="Kelch_1"/>
</dbReference>
<accession>A0A812DJY9</accession>
<name>A0A812DJY9_ACAPH</name>
<reference evidence="5" key="1">
    <citation type="submission" date="2021-01" db="EMBL/GenBank/DDBJ databases">
        <authorList>
            <person name="Li R."/>
            <person name="Bekaert M."/>
        </authorList>
    </citation>
    <scope>NUCLEOTIDE SEQUENCE</scope>
    <source>
        <strain evidence="5">Farmed</strain>
    </source>
</reference>
<gene>
    <name evidence="5" type="ORF">SPHA_57453</name>
</gene>
<proteinExistence type="predicted"/>
<dbReference type="InterPro" id="IPR015915">
    <property type="entry name" value="Kelch-typ_b-propeller"/>
</dbReference>
<organism evidence="5 6">
    <name type="scientific">Acanthosepion pharaonis</name>
    <name type="common">Pharaoh cuttlefish</name>
    <name type="synonym">Sepia pharaonis</name>
    <dbReference type="NCBI Taxonomy" id="158019"/>
    <lineage>
        <taxon>Eukaryota</taxon>
        <taxon>Metazoa</taxon>
        <taxon>Spiralia</taxon>
        <taxon>Lophotrochozoa</taxon>
        <taxon>Mollusca</taxon>
        <taxon>Cephalopoda</taxon>
        <taxon>Coleoidea</taxon>
        <taxon>Decapodiformes</taxon>
        <taxon>Sepiida</taxon>
        <taxon>Sepiina</taxon>
        <taxon>Sepiidae</taxon>
        <taxon>Acanthosepion</taxon>
    </lineage>
</organism>
<dbReference type="SMART" id="SM00225">
    <property type="entry name" value="BTB"/>
    <property type="match status" value="1"/>
</dbReference>
<feature type="region of interest" description="Disordered" evidence="3">
    <location>
        <begin position="709"/>
        <end position="746"/>
    </location>
</feature>
<dbReference type="InterPro" id="IPR000210">
    <property type="entry name" value="BTB/POZ_dom"/>
</dbReference>
<dbReference type="SUPFAM" id="SSF50965">
    <property type="entry name" value="Galactose oxidase, central domain"/>
    <property type="match status" value="1"/>
</dbReference>
<sequence>MKDFANLTNGHSINNNSLCFDGGIGSMDQDDESSRMLVFMDNCHHKEVLTSLNLLQKGGQFCDVKLVVGEHEISAHRAVLAAASSYLFKLFTTSKETSQVPYMFELNDLDYKSFQYLLNYTYSGRLEVPRAEVMTVYTAAMQLRIASAAKACSDFLMANLSPSNCLEIRSIAIDAQLKSVVDRYIQNHIIEITNNTKISSLPRILVEIIGVDDVSLGNKHDSHLFHLVFNWAKNVFSQDSRALLTLAEQINVLYLDSDQNLQDCRDLNDSSYDEDDVVNDYKKLTRKKHLIHIKTKCDSTSCSPNQLRKFGSGDCEWIQNEKEWSLLASHKTAERTSMGVTLLKGTLAIVTLHIRPSQPHSPTSTVSDSESPSSTPSTNSIQMNTIERHVSLTLLSQMSTARCGFGLAVLNKKLFAVGGYDRGECLRSAEYFDIENNVWTNIPPMKVARGRVAVAVLNNKLYAVGGSDGHTELRSVECYDPETNKWQFVGEMLQERSCPGVVALNDCLYCIGGSAGQRCIAECEMYDPSTNIWKPIAPLNAGHFQAAVCVYNGKIFAIGGSGTWNCLNSVEVYDPMTNTWEVYSSLNTPRRGAGADIINGKIMVIGGNDGMQSLRSTEIYDTENDCWYLGPQLGIERANVSVASLGNKLFAVGGFSGKRFLDSLEYFDATTEEWCCYSPVDDIWQSPAGSTQTTNGMCNELVEPRKKIGKKSRAKVFPSSTSDMHTNGTNNGTVNLTKTNTTPEYS</sequence>
<keyword evidence="2" id="KW-0677">Repeat</keyword>
<dbReference type="Pfam" id="PF01344">
    <property type="entry name" value="Kelch_1"/>
    <property type="match status" value="3"/>
</dbReference>
<dbReference type="EMBL" id="CAHIKZ030003877">
    <property type="protein sequence ID" value="CAE1304898.1"/>
    <property type="molecule type" value="Genomic_DNA"/>
</dbReference>
<dbReference type="InterPro" id="IPR011043">
    <property type="entry name" value="Gal_Oxase/kelch_b-propeller"/>
</dbReference>
<dbReference type="PRINTS" id="PR00501">
    <property type="entry name" value="KELCHREPEAT"/>
</dbReference>
<dbReference type="Gene3D" id="1.25.40.420">
    <property type="match status" value="1"/>
</dbReference>
<dbReference type="CDD" id="cd18306">
    <property type="entry name" value="BTB_POZ_NS1BP"/>
    <property type="match status" value="1"/>
</dbReference>
<feature type="domain" description="BTB" evidence="4">
    <location>
        <begin position="62"/>
        <end position="130"/>
    </location>
</feature>
<dbReference type="OrthoDB" id="45365at2759"/>
<dbReference type="AlphaFoldDB" id="A0A812DJY9"/>
<feature type="compositionally biased region" description="Low complexity" evidence="3">
    <location>
        <begin position="361"/>
        <end position="380"/>
    </location>
</feature>
<keyword evidence="1" id="KW-0880">Kelch repeat</keyword>
<evidence type="ECO:0000259" key="4">
    <source>
        <dbReference type="PROSITE" id="PS50097"/>
    </source>
</evidence>
<dbReference type="SMART" id="SM00612">
    <property type="entry name" value="Kelch"/>
    <property type="match status" value="6"/>
</dbReference>
<dbReference type="PANTHER" id="PTHR45632">
    <property type="entry name" value="LD33804P"/>
    <property type="match status" value="1"/>
</dbReference>
<evidence type="ECO:0000256" key="2">
    <source>
        <dbReference type="ARBA" id="ARBA00022737"/>
    </source>
</evidence>